<proteinExistence type="predicted"/>
<evidence type="ECO:0000256" key="1">
    <source>
        <dbReference type="SAM" id="SignalP"/>
    </source>
</evidence>
<reference evidence="2" key="1">
    <citation type="submission" date="2020-05" db="UniProtKB">
        <authorList>
            <consortium name="EnsemblMetazoa"/>
        </authorList>
    </citation>
    <scope>IDENTIFICATION</scope>
    <source>
        <strain evidence="2">Aabys</strain>
    </source>
</reference>
<dbReference type="VEuPathDB" id="VectorBase:MDOMA2_014591"/>
<gene>
    <name evidence="2" type="primary">101900453</name>
</gene>
<protein>
    <submittedName>
        <fullName evidence="2">Uncharacterized protein</fullName>
    </submittedName>
</protein>
<accession>A0A1I8M9S3</accession>
<organism evidence="2">
    <name type="scientific">Musca domestica</name>
    <name type="common">House fly</name>
    <dbReference type="NCBI Taxonomy" id="7370"/>
    <lineage>
        <taxon>Eukaryota</taxon>
        <taxon>Metazoa</taxon>
        <taxon>Ecdysozoa</taxon>
        <taxon>Arthropoda</taxon>
        <taxon>Hexapoda</taxon>
        <taxon>Insecta</taxon>
        <taxon>Pterygota</taxon>
        <taxon>Neoptera</taxon>
        <taxon>Endopterygota</taxon>
        <taxon>Diptera</taxon>
        <taxon>Brachycera</taxon>
        <taxon>Muscomorpha</taxon>
        <taxon>Muscoidea</taxon>
        <taxon>Muscidae</taxon>
        <taxon>Musca</taxon>
    </lineage>
</organism>
<feature type="chain" id="PRO_5044560057" evidence="1">
    <location>
        <begin position="23"/>
        <end position="111"/>
    </location>
</feature>
<dbReference type="EnsemblMetazoa" id="MDOA002679-RA">
    <property type="protein sequence ID" value="MDOA002679-PA"/>
    <property type="gene ID" value="MDOA002679"/>
</dbReference>
<dbReference type="AlphaFoldDB" id="A0A1I8M9S3"/>
<keyword evidence="1" id="KW-0732">Signal</keyword>
<feature type="signal peptide" evidence="1">
    <location>
        <begin position="1"/>
        <end position="22"/>
    </location>
</feature>
<dbReference type="VEuPathDB" id="VectorBase:MDOA002679"/>
<name>A0A1I8M9S3_MUSDO</name>
<sequence>MKSILVIPFILNILICDNTVYGADTNSSSTPPQEEYYNPHEDEHRLILWKNLFLKVNTLLVETQKLNSNFADMKTHLGDMRTHIADMKIQISDMKTHNDDVNQKIDDLTKM</sequence>
<evidence type="ECO:0000313" key="2">
    <source>
        <dbReference type="EnsemblMetazoa" id="MDOA002679-PA"/>
    </source>
</evidence>